<dbReference type="CDD" id="cd08646">
    <property type="entry name" value="FMT_core_Met-tRNA-FMT_N"/>
    <property type="match status" value="1"/>
</dbReference>
<dbReference type="InterPro" id="IPR005495">
    <property type="entry name" value="LptG/LptF_permease"/>
</dbReference>
<dbReference type="HAMAP" id="MF_00182">
    <property type="entry name" value="Formyl_trans"/>
    <property type="match status" value="1"/>
</dbReference>
<evidence type="ECO:0000256" key="4">
    <source>
        <dbReference type="ARBA" id="ARBA00022475"/>
    </source>
</evidence>
<comment type="caution">
    <text evidence="10">Lacks conserved residue(s) required for the propagation of feature annotation.</text>
</comment>
<evidence type="ECO:0000256" key="11">
    <source>
        <dbReference type="SAM" id="Phobius"/>
    </source>
</evidence>
<comment type="function">
    <text evidence="10">Attaches a formyl group to the free amino group of methionyl-tRNA(fMet). The formyl group appears to play a dual role in the initiator identity of N-formylmethionyl-tRNA by promoting its recognition by IF2 and preventing the misappropriation of this tRNA by the elongation apparatus.</text>
</comment>
<feature type="transmembrane region" description="Helical" evidence="11">
    <location>
        <begin position="12"/>
        <end position="36"/>
    </location>
</feature>
<organism evidence="14 15">
    <name type="scientific">Candidatus Cryptobacteroides gallistercoris</name>
    <dbReference type="NCBI Taxonomy" id="2840765"/>
    <lineage>
        <taxon>Bacteria</taxon>
        <taxon>Pseudomonadati</taxon>
        <taxon>Bacteroidota</taxon>
        <taxon>Bacteroidia</taxon>
        <taxon>Bacteroidales</taxon>
        <taxon>Candidatus Cryptobacteroides</taxon>
    </lineage>
</organism>
<dbReference type="CDD" id="cd08704">
    <property type="entry name" value="Met_tRNA_FMT_C"/>
    <property type="match status" value="1"/>
</dbReference>
<evidence type="ECO:0000256" key="3">
    <source>
        <dbReference type="ARBA" id="ARBA00012261"/>
    </source>
</evidence>
<dbReference type="NCBIfam" id="TIGR00460">
    <property type="entry name" value="fmt"/>
    <property type="match status" value="1"/>
</dbReference>
<dbReference type="PANTHER" id="PTHR33529:SF6">
    <property type="entry name" value="YJGP_YJGQ FAMILY PERMEASE"/>
    <property type="match status" value="1"/>
</dbReference>
<keyword evidence="6 11" id="KW-0812">Transmembrane</keyword>
<feature type="transmembrane region" description="Helical" evidence="11">
    <location>
        <begin position="48"/>
        <end position="71"/>
    </location>
</feature>
<comment type="catalytic activity">
    <reaction evidence="10">
        <text>L-methionyl-tRNA(fMet) + (6R)-10-formyltetrahydrofolate = N-formyl-L-methionyl-tRNA(fMet) + (6S)-5,6,7,8-tetrahydrofolate + H(+)</text>
        <dbReference type="Rhea" id="RHEA:24380"/>
        <dbReference type="Rhea" id="RHEA-COMP:9952"/>
        <dbReference type="Rhea" id="RHEA-COMP:9953"/>
        <dbReference type="ChEBI" id="CHEBI:15378"/>
        <dbReference type="ChEBI" id="CHEBI:57453"/>
        <dbReference type="ChEBI" id="CHEBI:78530"/>
        <dbReference type="ChEBI" id="CHEBI:78844"/>
        <dbReference type="ChEBI" id="CHEBI:195366"/>
        <dbReference type="EC" id="2.1.2.9"/>
    </reaction>
</comment>
<dbReference type="InterPro" id="IPR036477">
    <property type="entry name" value="Formyl_transf_N_sf"/>
</dbReference>
<feature type="transmembrane region" description="Helical" evidence="11">
    <location>
        <begin position="372"/>
        <end position="391"/>
    </location>
</feature>
<comment type="similarity">
    <text evidence="2 10">Belongs to the Fmt family.</text>
</comment>
<protein>
    <recommendedName>
        <fullName evidence="3 10">Methionyl-tRNA formyltransferase</fullName>
        <ecNumber evidence="3 10">2.1.2.9</ecNumber>
    </recommendedName>
</protein>
<keyword evidence="7 10" id="KW-0648">Protein biosynthesis</keyword>
<dbReference type="InterPro" id="IPR041711">
    <property type="entry name" value="Met-tRNA-FMT_N"/>
</dbReference>
<gene>
    <name evidence="10" type="primary">fmt</name>
    <name evidence="14" type="ORF">IAC07_07415</name>
</gene>
<accession>A0A940DPI5</accession>
<keyword evidence="9 11" id="KW-0472">Membrane</keyword>
<dbReference type="Pfam" id="PF03739">
    <property type="entry name" value="LptF_LptG"/>
    <property type="match status" value="2"/>
</dbReference>
<feature type="domain" description="Formyl transferase C-terminal" evidence="13">
    <location>
        <begin position="687"/>
        <end position="799"/>
    </location>
</feature>
<dbReference type="Gene3D" id="3.40.50.12230">
    <property type="match status" value="1"/>
</dbReference>
<dbReference type="GO" id="GO:0004479">
    <property type="term" value="F:methionyl-tRNA formyltransferase activity"/>
    <property type="evidence" value="ECO:0007669"/>
    <property type="project" value="UniProtKB-UniRule"/>
</dbReference>
<dbReference type="Proteomes" id="UP000771749">
    <property type="component" value="Unassembled WGS sequence"/>
</dbReference>
<keyword evidence="5 10" id="KW-0808">Transferase</keyword>
<dbReference type="Pfam" id="PF00551">
    <property type="entry name" value="Formyl_trans_N"/>
    <property type="match status" value="1"/>
</dbReference>
<dbReference type="GO" id="GO:0043190">
    <property type="term" value="C:ATP-binding cassette (ABC) transporter complex"/>
    <property type="evidence" value="ECO:0007669"/>
    <property type="project" value="TreeGrafter"/>
</dbReference>
<reference evidence="14" key="1">
    <citation type="submission" date="2020-10" db="EMBL/GenBank/DDBJ databases">
        <authorList>
            <person name="Gilroy R."/>
        </authorList>
    </citation>
    <scope>NUCLEOTIDE SEQUENCE</scope>
    <source>
        <strain evidence="14">F1-3629</strain>
    </source>
</reference>
<evidence type="ECO:0000259" key="13">
    <source>
        <dbReference type="Pfam" id="PF02911"/>
    </source>
</evidence>
<evidence type="ECO:0000256" key="1">
    <source>
        <dbReference type="ARBA" id="ARBA00004651"/>
    </source>
</evidence>
<evidence type="ECO:0000256" key="6">
    <source>
        <dbReference type="ARBA" id="ARBA00022692"/>
    </source>
</evidence>
<dbReference type="PANTHER" id="PTHR33529">
    <property type="entry name" value="SLR0882 PROTEIN-RELATED"/>
    <property type="match status" value="1"/>
</dbReference>
<dbReference type="SUPFAM" id="SSF53328">
    <property type="entry name" value="Formyltransferase"/>
    <property type="match status" value="1"/>
</dbReference>
<dbReference type="InterPro" id="IPR011034">
    <property type="entry name" value="Formyl_transferase-like_C_sf"/>
</dbReference>
<name>A0A940DPI5_9BACT</name>
<feature type="transmembrane region" description="Helical" evidence="11">
    <location>
        <begin position="426"/>
        <end position="449"/>
    </location>
</feature>
<dbReference type="EMBL" id="JADIMJ010000113">
    <property type="protein sequence ID" value="MBO8454531.1"/>
    <property type="molecule type" value="Genomic_DNA"/>
</dbReference>
<dbReference type="SUPFAM" id="SSF50486">
    <property type="entry name" value="FMT C-terminal domain-like"/>
    <property type="match status" value="1"/>
</dbReference>
<dbReference type="EC" id="2.1.2.9" evidence="3 10"/>
<sequence length="818" mass="91093">MKKLDIFILKSFIGPFFAILFVVIFILMMQFLWLYIDELVGKGLSFKVILEFLGWGCATLLPLSLPLATLLSSMMTLGTMGENNELLAIKAAGISLSRVLAPLVITSFIISIGTFFATNDLVPIAYNKIYTLRDDIGKTKEEIKIPTQTFYDGIEGYTLRVESRNEETGMMHDVMVYGHKDKRGNTSLTLADSAVMNMSKDKTYLTFTLFDGANYEETNTRKFRDTTLKLQKSEFKRQQLVIPLENYAFRKSDEDRFGDQVKSMNLKQLNHGKDSIGDIRAEAKADHLDRLQKSGVLSYSRQLDTSVNSKASVPFGFAGAGEWDDLNREIKGYEKALSHTNEFISLLTTFSRETYYYTYTLRRIDVEQLKKFAVAIACFIFFFIGAPLGALIRKGGLGTPAIISVLFFVVYWVIDISGTKLANDGAVSAAGGVFISSYVLFPIGIFLTWKAINDSSIFSTDSMKTWIRKARMKIMGSIRKTRIVYMGTPEFAVAPLDELIRQGYHVAGVVTVADKASGRGLKVNESAVKKYAVEHGIPVLQPLSLKDPEFIEALKAWKPDLFVVVAFRMLPKVVWEIPRLGTFNLHAALLPQYRGAAPINWAIINGEHMSGVTTFMIDDGMDTGHIIFREQCRISDTDTAGDLHDKLMDLGAKVVVQTVETIIEGNVELRLQKSFIQGDEVLKPAPKLTKELCRIDWNRPTKDICNLIRGLSPYPGAYMDVEKGDGAPVQIKIYRSEKLTADELAGLSGTSGKPDPGTILSDGKSRLAVTTADGAVSVTELQMSGKKRMGIKDFLAGFREPQAWKVVQSLQESQEQKI</sequence>
<evidence type="ECO:0000256" key="7">
    <source>
        <dbReference type="ARBA" id="ARBA00022917"/>
    </source>
</evidence>
<evidence type="ECO:0000313" key="14">
    <source>
        <dbReference type="EMBL" id="MBO8454531.1"/>
    </source>
</evidence>
<evidence type="ECO:0000259" key="12">
    <source>
        <dbReference type="Pfam" id="PF00551"/>
    </source>
</evidence>
<comment type="subcellular location">
    <subcellularLocation>
        <location evidence="1">Cell membrane</location>
        <topology evidence="1">Multi-pass membrane protein</topology>
    </subcellularLocation>
</comment>
<keyword evidence="8 11" id="KW-1133">Transmembrane helix</keyword>
<reference evidence="14" key="2">
    <citation type="journal article" date="2021" name="PeerJ">
        <title>Extensive microbial diversity within the chicken gut microbiome revealed by metagenomics and culture.</title>
        <authorList>
            <person name="Gilroy R."/>
            <person name="Ravi A."/>
            <person name="Getino M."/>
            <person name="Pursley I."/>
            <person name="Horton D.L."/>
            <person name="Alikhan N.F."/>
            <person name="Baker D."/>
            <person name="Gharbi K."/>
            <person name="Hall N."/>
            <person name="Watson M."/>
            <person name="Adriaenssens E.M."/>
            <person name="Foster-Nyarko E."/>
            <person name="Jarju S."/>
            <person name="Secka A."/>
            <person name="Antonio M."/>
            <person name="Oren A."/>
            <person name="Chaudhuri R.R."/>
            <person name="La Ragione R."/>
            <person name="Hildebrand F."/>
            <person name="Pallen M.J."/>
        </authorList>
    </citation>
    <scope>NUCLEOTIDE SEQUENCE</scope>
    <source>
        <strain evidence="14">F1-3629</strain>
    </source>
</reference>
<proteinExistence type="inferred from homology"/>
<comment type="caution">
    <text evidence="14">The sequence shown here is derived from an EMBL/GenBank/DDBJ whole genome shotgun (WGS) entry which is preliminary data.</text>
</comment>
<evidence type="ECO:0000256" key="9">
    <source>
        <dbReference type="ARBA" id="ARBA00023136"/>
    </source>
</evidence>
<dbReference type="AlphaFoldDB" id="A0A940DPI5"/>
<keyword evidence="4" id="KW-1003">Cell membrane</keyword>
<dbReference type="Pfam" id="PF02911">
    <property type="entry name" value="Formyl_trans_C"/>
    <property type="match status" value="1"/>
</dbReference>
<dbReference type="GO" id="GO:0015920">
    <property type="term" value="P:lipopolysaccharide transport"/>
    <property type="evidence" value="ECO:0007669"/>
    <property type="project" value="TreeGrafter"/>
</dbReference>
<dbReference type="InterPro" id="IPR005794">
    <property type="entry name" value="Fmt"/>
</dbReference>
<evidence type="ECO:0000256" key="2">
    <source>
        <dbReference type="ARBA" id="ARBA00010699"/>
    </source>
</evidence>
<feature type="transmembrane region" description="Helical" evidence="11">
    <location>
        <begin position="397"/>
        <end position="414"/>
    </location>
</feature>
<evidence type="ECO:0000256" key="10">
    <source>
        <dbReference type="HAMAP-Rule" id="MF_00182"/>
    </source>
</evidence>
<dbReference type="InterPro" id="IPR005793">
    <property type="entry name" value="Formyl_trans_C"/>
</dbReference>
<evidence type="ECO:0000256" key="8">
    <source>
        <dbReference type="ARBA" id="ARBA00022989"/>
    </source>
</evidence>
<evidence type="ECO:0000313" key="15">
    <source>
        <dbReference type="Proteomes" id="UP000771749"/>
    </source>
</evidence>
<feature type="domain" description="Formyl transferase N-terminal" evidence="12">
    <location>
        <begin position="482"/>
        <end position="659"/>
    </location>
</feature>
<evidence type="ECO:0000256" key="5">
    <source>
        <dbReference type="ARBA" id="ARBA00022679"/>
    </source>
</evidence>
<dbReference type="InterPro" id="IPR044135">
    <property type="entry name" value="Met-tRNA-FMT_C"/>
</dbReference>
<dbReference type="InterPro" id="IPR002376">
    <property type="entry name" value="Formyl_transf_N"/>
</dbReference>